<accession>A0A7J5ZYH3</accession>
<dbReference type="AlphaFoldDB" id="A0A7J5ZYH3"/>
<sequence length="203" mass="23103">MGPTPAPESMCARLEIEGGKSANIKPRRTSQGRSHQIIVEHSQRKKSNLTVYKVPNNKDKTFHMAFCFELKKKKYFPVVEKDSKKKMKLEIQAQSEPKMFSDRFLFRWADHNNEYGSLCSVADPSQYLHVLDKDVILMPKPYSGFRVRNLDTKIYKSKRLVCRTVGCGKGTKGTQGMQCRGRSCSGGATGGRWKTSEKKKCMI</sequence>
<protein>
    <submittedName>
        <fullName evidence="1">Uncharacterized protein</fullName>
    </submittedName>
</protein>
<evidence type="ECO:0000313" key="2">
    <source>
        <dbReference type="Proteomes" id="UP000593565"/>
    </source>
</evidence>
<organism evidence="1 2">
    <name type="scientific">Ameiurus melas</name>
    <name type="common">Black bullhead</name>
    <name type="synonym">Silurus melas</name>
    <dbReference type="NCBI Taxonomy" id="219545"/>
    <lineage>
        <taxon>Eukaryota</taxon>
        <taxon>Metazoa</taxon>
        <taxon>Chordata</taxon>
        <taxon>Craniata</taxon>
        <taxon>Vertebrata</taxon>
        <taxon>Euteleostomi</taxon>
        <taxon>Actinopterygii</taxon>
        <taxon>Neopterygii</taxon>
        <taxon>Teleostei</taxon>
        <taxon>Ostariophysi</taxon>
        <taxon>Siluriformes</taxon>
        <taxon>Ictaluridae</taxon>
        <taxon>Ameiurus</taxon>
    </lineage>
</organism>
<comment type="caution">
    <text evidence="1">The sequence shown here is derived from an EMBL/GenBank/DDBJ whole genome shotgun (WGS) entry which is preliminary data.</text>
</comment>
<reference evidence="1 2" key="1">
    <citation type="submission" date="2020-02" db="EMBL/GenBank/DDBJ databases">
        <title>A chromosome-scale genome assembly of the black bullhead catfish (Ameiurus melas).</title>
        <authorList>
            <person name="Wen M."/>
            <person name="Zham M."/>
            <person name="Cabau C."/>
            <person name="Klopp C."/>
            <person name="Donnadieu C."/>
            <person name="Roques C."/>
            <person name="Bouchez O."/>
            <person name="Lampietro C."/>
            <person name="Jouanno E."/>
            <person name="Herpin A."/>
            <person name="Louis A."/>
            <person name="Berthelot C."/>
            <person name="Parey E."/>
            <person name="Roest-Crollius H."/>
            <person name="Braasch I."/>
            <person name="Postlethwait J."/>
            <person name="Robinson-Rechavi M."/>
            <person name="Echchiki A."/>
            <person name="Begum T."/>
            <person name="Montfort J."/>
            <person name="Schartl M."/>
            <person name="Bobe J."/>
            <person name="Guiguen Y."/>
        </authorList>
    </citation>
    <scope>NUCLEOTIDE SEQUENCE [LARGE SCALE GENOMIC DNA]</scope>
    <source>
        <strain evidence="1">M_S1</strain>
        <tissue evidence="1">Blood</tissue>
    </source>
</reference>
<gene>
    <name evidence="1" type="ORF">AMELA_G00237540</name>
</gene>
<evidence type="ECO:0000313" key="1">
    <source>
        <dbReference type="EMBL" id="KAF4074268.1"/>
    </source>
</evidence>
<dbReference type="EMBL" id="JAAGNN010000022">
    <property type="protein sequence ID" value="KAF4074268.1"/>
    <property type="molecule type" value="Genomic_DNA"/>
</dbReference>
<keyword evidence="2" id="KW-1185">Reference proteome</keyword>
<name>A0A7J5ZYH3_AMEME</name>
<proteinExistence type="predicted"/>
<dbReference type="Proteomes" id="UP000593565">
    <property type="component" value="Unassembled WGS sequence"/>
</dbReference>